<dbReference type="AlphaFoldDB" id="A0A2T1EF73"/>
<sequence length="123" mass="13622">MGEAAVIEVDFEFSIYVSLTLIKPGQNLDSYFLMHLLNSHPYKQRANEQVYLGSGVGNLNVDVVRTYPIILPAKEEQQAIATVLSDMDAEIAALENRLAKTQALKQGMMQALLTGKVRLKIEA</sequence>
<dbReference type="InterPro" id="IPR052021">
    <property type="entry name" value="Type-I_RS_S_subunit"/>
</dbReference>
<dbReference type="PANTHER" id="PTHR30408:SF12">
    <property type="entry name" value="TYPE I RESTRICTION ENZYME MJAVIII SPECIFICITY SUBUNIT"/>
    <property type="match status" value="1"/>
</dbReference>
<name>A0A2T1EF73_9CYAN</name>
<reference evidence="6 7" key="2">
    <citation type="submission" date="2018-03" db="EMBL/GenBank/DDBJ databases">
        <title>The ancient ancestry and fast evolution of plastids.</title>
        <authorList>
            <person name="Moore K.R."/>
            <person name="Magnabosco C."/>
            <person name="Momper L."/>
            <person name="Gold D.A."/>
            <person name="Bosak T."/>
            <person name="Fournier G.P."/>
        </authorList>
    </citation>
    <scope>NUCLEOTIDE SEQUENCE [LARGE SCALE GENOMIC DNA]</scope>
    <source>
        <strain evidence="6 7">ULC18</strain>
    </source>
</reference>
<dbReference type="EMBL" id="PVWK01000037">
    <property type="protein sequence ID" value="PSB31399.1"/>
    <property type="molecule type" value="Genomic_DNA"/>
</dbReference>
<proteinExistence type="inferred from homology"/>
<keyword evidence="2" id="KW-0680">Restriction system</keyword>
<feature type="domain" description="Type I restriction modification DNA specificity" evidence="5">
    <location>
        <begin position="10"/>
        <end position="97"/>
    </location>
</feature>
<organism evidence="6 7">
    <name type="scientific">Stenomitos frigidus ULC18</name>
    <dbReference type="NCBI Taxonomy" id="2107698"/>
    <lineage>
        <taxon>Bacteria</taxon>
        <taxon>Bacillati</taxon>
        <taxon>Cyanobacteriota</taxon>
        <taxon>Cyanophyceae</taxon>
        <taxon>Leptolyngbyales</taxon>
        <taxon>Leptolyngbyaceae</taxon>
        <taxon>Stenomitos</taxon>
    </lineage>
</organism>
<dbReference type="Gene3D" id="3.90.220.20">
    <property type="entry name" value="DNA methylase specificity domains"/>
    <property type="match status" value="1"/>
</dbReference>
<dbReference type="GO" id="GO:0009307">
    <property type="term" value="P:DNA restriction-modification system"/>
    <property type="evidence" value="ECO:0007669"/>
    <property type="project" value="UniProtKB-KW"/>
</dbReference>
<dbReference type="InterPro" id="IPR044946">
    <property type="entry name" value="Restrct_endonuc_typeI_TRD_sf"/>
</dbReference>
<comment type="similarity">
    <text evidence="1">Belongs to the type-I restriction system S methylase family.</text>
</comment>
<dbReference type="Pfam" id="PF01420">
    <property type="entry name" value="Methylase_S"/>
    <property type="match status" value="1"/>
</dbReference>
<evidence type="ECO:0000256" key="1">
    <source>
        <dbReference type="ARBA" id="ARBA00010923"/>
    </source>
</evidence>
<keyword evidence="3" id="KW-0238">DNA-binding</keyword>
<dbReference type="Proteomes" id="UP000239576">
    <property type="component" value="Unassembled WGS sequence"/>
</dbReference>
<dbReference type="PANTHER" id="PTHR30408">
    <property type="entry name" value="TYPE-1 RESTRICTION ENZYME ECOKI SPECIFICITY PROTEIN"/>
    <property type="match status" value="1"/>
</dbReference>
<keyword evidence="4" id="KW-0175">Coiled coil</keyword>
<comment type="caution">
    <text evidence="6">The sequence shown here is derived from an EMBL/GenBank/DDBJ whole genome shotgun (WGS) entry which is preliminary data.</text>
</comment>
<feature type="coiled-coil region" evidence="4">
    <location>
        <begin position="84"/>
        <end position="111"/>
    </location>
</feature>
<evidence type="ECO:0000313" key="7">
    <source>
        <dbReference type="Proteomes" id="UP000239576"/>
    </source>
</evidence>
<keyword evidence="7" id="KW-1185">Reference proteome</keyword>
<evidence type="ECO:0000256" key="3">
    <source>
        <dbReference type="ARBA" id="ARBA00023125"/>
    </source>
</evidence>
<evidence type="ECO:0000256" key="4">
    <source>
        <dbReference type="SAM" id="Coils"/>
    </source>
</evidence>
<dbReference type="GO" id="GO:0003677">
    <property type="term" value="F:DNA binding"/>
    <property type="evidence" value="ECO:0007669"/>
    <property type="project" value="UniProtKB-KW"/>
</dbReference>
<evidence type="ECO:0000313" key="6">
    <source>
        <dbReference type="EMBL" id="PSB31399.1"/>
    </source>
</evidence>
<gene>
    <name evidence="6" type="ORF">C7B82_07440</name>
</gene>
<evidence type="ECO:0000259" key="5">
    <source>
        <dbReference type="Pfam" id="PF01420"/>
    </source>
</evidence>
<reference evidence="7" key="1">
    <citation type="submission" date="2018-02" db="EMBL/GenBank/DDBJ databases">
        <authorList>
            <person name="Moore K."/>
            <person name="Momper L."/>
        </authorList>
    </citation>
    <scope>NUCLEOTIDE SEQUENCE [LARGE SCALE GENOMIC DNA]</scope>
    <source>
        <strain evidence="7">ULC18</strain>
    </source>
</reference>
<dbReference type="OrthoDB" id="9815652at2"/>
<accession>A0A2T1EF73</accession>
<evidence type="ECO:0000256" key="2">
    <source>
        <dbReference type="ARBA" id="ARBA00022747"/>
    </source>
</evidence>
<dbReference type="SUPFAM" id="SSF116734">
    <property type="entry name" value="DNA methylase specificity domain"/>
    <property type="match status" value="1"/>
</dbReference>
<dbReference type="InterPro" id="IPR000055">
    <property type="entry name" value="Restrct_endonuc_typeI_TRD"/>
</dbReference>
<protein>
    <recommendedName>
        <fullName evidence="5">Type I restriction modification DNA specificity domain-containing protein</fullName>
    </recommendedName>
</protein>